<dbReference type="RefSeq" id="WP_234265363.1">
    <property type="nucleotide sequence ID" value="NZ_BSPB01000041.1"/>
</dbReference>
<dbReference type="Proteomes" id="UP001156903">
    <property type="component" value="Unassembled WGS sequence"/>
</dbReference>
<evidence type="ECO:0000256" key="1">
    <source>
        <dbReference type="SAM" id="SignalP"/>
    </source>
</evidence>
<evidence type="ECO:0000313" key="4">
    <source>
        <dbReference type="Proteomes" id="UP001156903"/>
    </source>
</evidence>
<keyword evidence="4" id="KW-1185">Reference proteome</keyword>
<keyword evidence="1" id="KW-0732">Signal</keyword>
<dbReference type="InterPro" id="IPR000572">
    <property type="entry name" value="OxRdtase_Mopterin-bd_dom"/>
</dbReference>
<proteinExistence type="predicted"/>
<gene>
    <name evidence="3" type="ORF">GCM10007935_34410</name>
</gene>
<dbReference type="EMBL" id="BSPB01000041">
    <property type="protein sequence ID" value="GLS16003.1"/>
    <property type="molecule type" value="Genomic_DNA"/>
</dbReference>
<organism evidence="3 4">
    <name type="scientific">Hydrogenophaga electricum</name>
    <dbReference type="NCBI Taxonomy" id="1230953"/>
    <lineage>
        <taxon>Bacteria</taxon>
        <taxon>Pseudomonadati</taxon>
        <taxon>Pseudomonadota</taxon>
        <taxon>Betaproteobacteria</taxon>
        <taxon>Burkholderiales</taxon>
        <taxon>Comamonadaceae</taxon>
        <taxon>Hydrogenophaga</taxon>
    </lineage>
</organism>
<dbReference type="SUPFAM" id="SSF56524">
    <property type="entry name" value="Oxidoreductase molybdopterin-binding domain"/>
    <property type="match status" value="1"/>
</dbReference>
<reference evidence="4" key="1">
    <citation type="journal article" date="2019" name="Int. J. Syst. Evol. Microbiol.">
        <title>The Global Catalogue of Microorganisms (GCM) 10K type strain sequencing project: providing services to taxonomists for standard genome sequencing and annotation.</title>
        <authorList>
            <consortium name="The Broad Institute Genomics Platform"/>
            <consortium name="The Broad Institute Genome Sequencing Center for Infectious Disease"/>
            <person name="Wu L."/>
            <person name="Ma J."/>
        </authorList>
    </citation>
    <scope>NUCLEOTIDE SEQUENCE [LARGE SCALE GENOMIC DNA]</scope>
    <source>
        <strain evidence="4">NBRC 109341</strain>
    </source>
</reference>
<name>A0ABQ6C6R5_9BURK</name>
<dbReference type="Pfam" id="PF00174">
    <property type="entry name" value="Oxidored_molyb"/>
    <property type="match status" value="1"/>
</dbReference>
<evidence type="ECO:0000259" key="2">
    <source>
        <dbReference type="Pfam" id="PF00174"/>
    </source>
</evidence>
<comment type="caution">
    <text evidence="3">The sequence shown here is derived from an EMBL/GenBank/DDBJ whole genome shotgun (WGS) entry which is preliminary data.</text>
</comment>
<feature type="domain" description="Oxidoreductase molybdopterin-binding" evidence="2">
    <location>
        <begin position="74"/>
        <end position="143"/>
    </location>
</feature>
<sequence>MKTRRQFGHAVVLACLSLFALSAWSLDAPQERIVLTVTGKITEKNTPDSARFDMKMIEALPQHTFTTRTPWYDQPVTFTGPLLSDVLAAVKASGTTLSATAINDYRISIPLADAAQHGVIMARLLNGKPIPVREKGPLFIVYPFDSKAELRTSVYYERSIWQLKALDVQ</sequence>
<dbReference type="InterPro" id="IPR036374">
    <property type="entry name" value="OxRdtase_Mopterin-bd_sf"/>
</dbReference>
<feature type="signal peptide" evidence="1">
    <location>
        <begin position="1"/>
        <end position="25"/>
    </location>
</feature>
<feature type="chain" id="PRO_5046891899" evidence="1">
    <location>
        <begin position="26"/>
        <end position="169"/>
    </location>
</feature>
<protein>
    <submittedName>
        <fullName evidence="3">Oxidoreductase</fullName>
    </submittedName>
</protein>
<accession>A0ABQ6C6R5</accession>
<dbReference type="Gene3D" id="3.90.420.10">
    <property type="entry name" value="Oxidoreductase, molybdopterin-binding domain"/>
    <property type="match status" value="1"/>
</dbReference>
<evidence type="ECO:0000313" key="3">
    <source>
        <dbReference type="EMBL" id="GLS16003.1"/>
    </source>
</evidence>